<protein>
    <recommendedName>
        <fullName evidence="4">Cellulose biosynthesis protein BcsN</fullName>
    </recommendedName>
</protein>
<organism evidence="2 3">
    <name type="scientific">Ancylobacter dichloromethanicus</name>
    <dbReference type="NCBI Taxonomy" id="518825"/>
    <lineage>
        <taxon>Bacteria</taxon>
        <taxon>Pseudomonadati</taxon>
        <taxon>Pseudomonadota</taxon>
        <taxon>Alphaproteobacteria</taxon>
        <taxon>Hyphomicrobiales</taxon>
        <taxon>Xanthobacteraceae</taxon>
        <taxon>Ancylobacter</taxon>
    </lineage>
</organism>
<dbReference type="InterPro" id="IPR031482">
    <property type="entry name" value="CBP_BcsN"/>
</dbReference>
<reference evidence="2" key="2">
    <citation type="submission" date="2023-01" db="EMBL/GenBank/DDBJ databases">
        <authorList>
            <person name="Sun Q."/>
            <person name="Evtushenko L."/>
        </authorList>
    </citation>
    <scope>NUCLEOTIDE SEQUENCE</scope>
    <source>
        <strain evidence="2">VKM B-2484</strain>
    </source>
</reference>
<evidence type="ECO:0000313" key="3">
    <source>
        <dbReference type="Proteomes" id="UP001143370"/>
    </source>
</evidence>
<feature type="region of interest" description="Disordered" evidence="1">
    <location>
        <begin position="259"/>
        <end position="307"/>
    </location>
</feature>
<comment type="caution">
    <text evidence="2">The sequence shown here is derived from an EMBL/GenBank/DDBJ whole genome shotgun (WGS) entry which is preliminary data.</text>
</comment>
<dbReference type="Pfam" id="PF17038">
    <property type="entry name" value="CBP_BcsN"/>
    <property type="match status" value="1"/>
</dbReference>
<reference evidence="2" key="1">
    <citation type="journal article" date="2014" name="Int. J. Syst. Evol. Microbiol.">
        <title>Complete genome sequence of Corynebacterium casei LMG S-19264T (=DSM 44701T), isolated from a smear-ripened cheese.</title>
        <authorList>
            <consortium name="US DOE Joint Genome Institute (JGI-PGF)"/>
            <person name="Walter F."/>
            <person name="Albersmeier A."/>
            <person name="Kalinowski J."/>
            <person name="Ruckert C."/>
        </authorList>
    </citation>
    <scope>NUCLEOTIDE SEQUENCE</scope>
    <source>
        <strain evidence="2">VKM B-2484</strain>
    </source>
</reference>
<evidence type="ECO:0008006" key="4">
    <source>
        <dbReference type="Google" id="ProtNLM"/>
    </source>
</evidence>
<gene>
    <name evidence="2" type="ORF">GCM10017643_42340</name>
</gene>
<dbReference type="AlphaFoldDB" id="A0A9W6JAW2"/>
<name>A0A9W6JAW2_9HYPH</name>
<proteinExistence type="predicted"/>
<feature type="region of interest" description="Disordered" evidence="1">
    <location>
        <begin position="1"/>
        <end position="21"/>
    </location>
</feature>
<evidence type="ECO:0000313" key="2">
    <source>
        <dbReference type="EMBL" id="GLK74116.1"/>
    </source>
</evidence>
<feature type="compositionally biased region" description="Low complexity" evidence="1">
    <location>
        <begin position="274"/>
        <end position="283"/>
    </location>
</feature>
<sequence length="307" mass="32743">MTRPNVDMAGNHVLRERGRDAASRTPDFRRALVGAGCLLLLGGCVTTRGGAPVVATMTIEVPAAEALILPQPGGPRVVGVIETRFANALQQKVMLGTDALTPGQNAFDVTFFGPVEGRTGDENIKTDSFLGDDALAEEMERALPGVDMRPSTYFVQNRYGPFGYALGRGSGRDLCMYAWQRIQSQERVNVVTGDRGVLSVRLRLCQTGATEASLLRVMYRYTINGYFLPRSWQPYGRPLPVPTDIGRVGGPLIYPAEAFGPGGAAAPPPEPARTPRAASPTAPVARKDAPTVPAGPLEGYPTVPAPQ</sequence>
<accession>A0A9W6JAW2</accession>
<dbReference type="EMBL" id="BSFJ01000035">
    <property type="protein sequence ID" value="GLK74116.1"/>
    <property type="molecule type" value="Genomic_DNA"/>
</dbReference>
<keyword evidence="3" id="KW-1185">Reference proteome</keyword>
<dbReference type="Proteomes" id="UP001143370">
    <property type="component" value="Unassembled WGS sequence"/>
</dbReference>
<evidence type="ECO:0000256" key="1">
    <source>
        <dbReference type="SAM" id="MobiDB-lite"/>
    </source>
</evidence>